<feature type="transmembrane region" description="Helical" evidence="7">
    <location>
        <begin position="124"/>
        <end position="141"/>
    </location>
</feature>
<organism evidence="9 10">
    <name type="scientific">Occultella gossypii</name>
    <dbReference type="NCBI Taxonomy" id="2800820"/>
    <lineage>
        <taxon>Bacteria</taxon>
        <taxon>Bacillati</taxon>
        <taxon>Actinomycetota</taxon>
        <taxon>Actinomycetes</taxon>
        <taxon>Micrococcales</taxon>
        <taxon>Ruaniaceae</taxon>
        <taxon>Occultella</taxon>
    </lineage>
</organism>
<keyword evidence="3 7" id="KW-0812">Transmembrane</keyword>
<feature type="transmembrane region" description="Helical" evidence="7">
    <location>
        <begin position="186"/>
        <end position="207"/>
    </location>
</feature>
<keyword evidence="4 7" id="KW-1133">Transmembrane helix</keyword>
<evidence type="ECO:0000256" key="5">
    <source>
        <dbReference type="ARBA" id="ARBA00023136"/>
    </source>
</evidence>
<evidence type="ECO:0000313" key="9">
    <source>
        <dbReference type="EMBL" id="MBZ2197833.1"/>
    </source>
</evidence>
<evidence type="ECO:0000256" key="3">
    <source>
        <dbReference type="ARBA" id="ARBA00022692"/>
    </source>
</evidence>
<feature type="region of interest" description="Disordered" evidence="6">
    <location>
        <begin position="1"/>
        <end position="50"/>
    </location>
</feature>
<dbReference type="PANTHER" id="PTHR43124">
    <property type="entry name" value="PURINE EFFLUX PUMP PBUE"/>
    <property type="match status" value="1"/>
</dbReference>
<keyword evidence="2" id="KW-1003">Cell membrane</keyword>
<evidence type="ECO:0000259" key="8">
    <source>
        <dbReference type="PROSITE" id="PS50850"/>
    </source>
</evidence>
<keyword evidence="10" id="KW-1185">Reference proteome</keyword>
<comment type="caution">
    <text evidence="9">The sequence shown here is derived from an EMBL/GenBank/DDBJ whole genome shotgun (WGS) entry which is preliminary data.</text>
</comment>
<comment type="subcellular location">
    <subcellularLocation>
        <location evidence="1">Cell membrane</location>
        <topology evidence="1">Multi-pass membrane protein</topology>
    </subcellularLocation>
</comment>
<protein>
    <submittedName>
        <fullName evidence="9">MFS transporter</fullName>
    </submittedName>
</protein>
<dbReference type="InterPro" id="IPR036259">
    <property type="entry name" value="MFS_trans_sf"/>
</dbReference>
<feature type="transmembrane region" description="Helical" evidence="7">
    <location>
        <begin position="413"/>
        <end position="433"/>
    </location>
</feature>
<dbReference type="EMBL" id="JAGSHT010000016">
    <property type="protein sequence ID" value="MBZ2197833.1"/>
    <property type="molecule type" value="Genomic_DNA"/>
</dbReference>
<evidence type="ECO:0000256" key="6">
    <source>
        <dbReference type="SAM" id="MobiDB-lite"/>
    </source>
</evidence>
<gene>
    <name evidence="9" type="ORF">KCQ71_16855</name>
</gene>
<feature type="transmembrane region" description="Helical" evidence="7">
    <location>
        <begin position="98"/>
        <end position="117"/>
    </location>
</feature>
<evidence type="ECO:0000256" key="7">
    <source>
        <dbReference type="SAM" id="Phobius"/>
    </source>
</evidence>
<proteinExistence type="predicted"/>
<name>A0ABS7SD71_9MICO</name>
<accession>A0ABS7SD71</accession>
<dbReference type="Gene3D" id="1.20.1250.20">
    <property type="entry name" value="MFS general substrate transporter like domains"/>
    <property type="match status" value="2"/>
</dbReference>
<dbReference type="CDD" id="cd17324">
    <property type="entry name" value="MFS_NepI_like"/>
    <property type="match status" value="1"/>
</dbReference>
<dbReference type="SUPFAM" id="SSF103473">
    <property type="entry name" value="MFS general substrate transporter"/>
    <property type="match status" value="1"/>
</dbReference>
<evidence type="ECO:0000256" key="4">
    <source>
        <dbReference type="ARBA" id="ARBA00022989"/>
    </source>
</evidence>
<evidence type="ECO:0000256" key="1">
    <source>
        <dbReference type="ARBA" id="ARBA00004651"/>
    </source>
</evidence>
<feature type="transmembrane region" description="Helical" evidence="7">
    <location>
        <begin position="290"/>
        <end position="312"/>
    </location>
</feature>
<feature type="domain" description="Major facilitator superfamily (MFS) profile" evidence="8">
    <location>
        <begin position="58"/>
        <end position="435"/>
    </location>
</feature>
<dbReference type="Pfam" id="PF07690">
    <property type="entry name" value="MFS_1"/>
    <property type="match status" value="1"/>
</dbReference>
<dbReference type="PANTHER" id="PTHR43124:SF3">
    <property type="entry name" value="CHLORAMPHENICOL EFFLUX PUMP RV0191"/>
    <property type="match status" value="1"/>
</dbReference>
<feature type="transmembrane region" description="Helical" evidence="7">
    <location>
        <begin position="257"/>
        <end position="278"/>
    </location>
</feature>
<feature type="transmembrane region" description="Helical" evidence="7">
    <location>
        <begin position="57"/>
        <end position="78"/>
    </location>
</feature>
<feature type="transmembrane region" description="Helical" evidence="7">
    <location>
        <begin position="386"/>
        <end position="407"/>
    </location>
</feature>
<feature type="transmembrane region" description="Helical" evidence="7">
    <location>
        <begin position="153"/>
        <end position="174"/>
    </location>
</feature>
<dbReference type="InterPro" id="IPR050189">
    <property type="entry name" value="MFS_Efflux_Transporters"/>
</dbReference>
<feature type="transmembrane region" description="Helical" evidence="7">
    <location>
        <begin position="213"/>
        <end position="236"/>
    </location>
</feature>
<feature type="transmembrane region" description="Helical" evidence="7">
    <location>
        <begin position="319"/>
        <end position="339"/>
    </location>
</feature>
<dbReference type="RefSeq" id="WP_223408010.1">
    <property type="nucleotide sequence ID" value="NZ_JAGSHT010000016.1"/>
</dbReference>
<evidence type="ECO:0000313" key="10">
    <source>
        <dbReference type="Proteomes" id="UP000826651"/>
    </source>
</evidence>
<sequence length="443" mass="44438">MTSRTDAVVTAVPHAGPNPPARPAPTPSSGSPYLTGADAHAPARPTPSPLPPRRLRAAIIAMAIGGFAIGTTEFATMGLLPQMATTLGVSVPAAGQLISAYALGVVIGAPLIVVVAARLERKQLLVLLAVAIALGNAFSALAPEFGSMAVSRFVAGLPHGAYFGVASLIAATLAPAGRRARAVSQVMLGLTIATMIGVPLSTALGQWAGWRSAYAVVVIVALAAVAAIWRFVPALPRPAGQRASARGELRAFRHAQVWFTLGIAAVGFGGMFAVYSYIGEIVPEVLGLSIGAVPLILAVFGTGMTVGTMIAGRLADRSVMGTAIAGLAGMAVLLAGFALTAHWAVVGIIGLFAIATISQFLGPSLQTRLLDSSPDAPSLAAALHHSALNIGNAVGAWVGGLVLAAGLGYLAPAWAGSVLAVGGLVIALIAVGAQRRADAAGRG</sequence>
<feature type="compositionally biased region" description="Pro residues" evidence="6">
    <location>
        <begin position="16"/>
        <end position="26"/>
    </location>
</feature>
<dbReference type="Proteomes" id="UP000826651">
    <property type="component" value="Unassembled WGS sequence"/>
</dbReference>
<dbReference type="InterPro" id="IPR011701">
    <property type="entry name" value="MFS"/>
</dbReference>
<keyword evidence="5 7" id="KW-0472">Membrane</keyword>
<reference evidence="9 10" key="1">
    <citation type="submission" date="2021-04" db="EMBL/GenBank/DDBJ databases">
        <title>Ruania sp. nov., isolated from sandy soil of mangrove forest.</title>
        <authorList>
            <person name="Ge X."/>
            <person name="Huang R."/>
            <person name="Liu W."/>
        </authorList>
    </citation>
    <scope>NUCLEOTIDE SEQUENCE [LARGE SCALE GENOMIC DNA]</scope>
    <source>
        <strain evidence="9 10">N2-46</strain>
    </source>
</reference>
<evidence type="ECO:0000256" key="2">
    <source>
        <dbReference type="ARBA" id="ARBA00022475"/>
    </source>
</evidence>
<feature type="transmembrane region" description="Helical" evidence="7">
    <location>
        <begin position="345"/>
        <end position="365"/>
    </location>
</feature>
<dbReference type="InterPro" id="IPR020846">
    <property type="entry name" value="MFS_dom"/>
</dbReference>
<dbReference type="PROSITE" id="PS50850">
    <property type="entry name" value="MFS"/>
    <property type="match status" value="1"/>
</dbReference>